<dbReference type="OrthoDB" id="285993at2"/>
<dbReference type="RefSeq" id="WP_101334318.1">
    <property type="nucleotide sequence ID" value="NZ_PJNI01000007.1"/>
</dbReference>
<dbReference type="AlphaFoldDB" id="A0A2I0R2Y9"/>
<dbReference type="PIRSF" id="PIRSF035652">
    <property type="entry name" value="CHP02436"/>
    <property type="match status" value="1"/>
</dbReference>
<dbReference type="PANTHER" id="PTHR38471">
    <property type="entry name" value="FOUR HELIX BUNDLE PROTEIN"/>
    <property type="match status" value="1"/>
</dbReference>
<protein>
    <submittedName>
        <fullName evidence="1">Four helix bundle protein</fullName>
    </submittedName>
</protein>
<name>A0A2I0R2Y9_9FLAO</name>
<evidence type="ECO:0000313" key="1">
    <source>
        <dbReference type="EMBL" id="PKR80936.1"/>
    </source>
</evidence>
<keyword evidence="2" id="KW-1185">Reference proteome</keyword>
<gene>
    <name evidence="1" type="ORF">CW751_07140</name>
</gene>
<dbReference type="Gene3D" id="1.20.1440.60">
    <property type="entry name" value="23S rRNA-intervening sequence"/>
    <property type="match status" value="1"/>
</dbReference>
<reference evidence="1 2" key="1">
    <citation type="submission" date="2017-12" db="EMBL/GenBank/DDBJ databases">
        <title>The draft genome sequence of Brumimicrobium saltpan LHR20.</title>
        <authorList>
            <person name="Do Z.-J."/>
            <person name="Luo H.-R."/>
        </authorList>
    </citation>
    <scope>NUCLEOTIDE SEQUENCE [LARGE SCALE GENOMIC DNA]</scope>
    <source>
        <strain evidence="1 2">LHR20</strain>
    </source>
</reference>
<dbReference type="EMBL" id="PJNI01000007">
    <property type="protein sequence ID" value="PKR80936.1"/>
    <property type="molecule type" value="Genomic_DNA"/>
</dbReference>
<dbReference type="PANTHER" id="PTHR38471:SF2">
    <property type="entry name" value="FOUR HELIX BUNDLE PROTEIN"/>
    <property type="match status" value="1"/>
</dbReference>
<organism evidence="1 2">
    <name type="scientific">Brumimicrobium salinarum</name>
    <dbReference type="NCBI Taxonomy" id="2058658"/>
    <lineage>
        <taxon>Bacteria</taxon>
        <taxon>Pseudomonadati</taxon>
        <taxon>Bacteroidota</taxon>
        <taxon>Flavobacteriia</taxon>
        <taxon>Flavobacteriales</taxon>
        <taxon>Crocinitomicaceae</taxon>
        <taxon>Brumimicrobium</taxon>
    </lineage>
</organism>
<comment type="caution">
    <text evidence="1">The sequence shown here is derived from an EMBL/GenBank/DDBJ whole genome shotgun (WGS) entry which is preliminary data.</text>
</comment>
<sequence length="120" mass="13960">MKKSIENVLLSKSLLFAIRIVKLYKYLSTDKREYVLSKQLLRSGTAVGTLIREAQNAESKKDFIHKLAIAQKECDETSYWFELLKETEYINQNQFESVNQNAVELLKMIKSSILTIKQKL</sequence>
<accession>A0A2I0R2Y9</accession>
<dbReference type="InterPro" id="IPR012657">
    <property type="entry name" value="23S_rRNA-intervening_sequence"/>
</dbReference>
<dbReference type="SUPFAM" id="SSF158446">
    <property type="entry name" value="IVS-encoded protein-like"/>
    <property type="match status" value="1"/>
</dbReference>
<evidence type="ECO:0000313" key="2">
    <source>
        <dbReference type="Proteomes" id="UP000236654"/>
    </source>
</evidence>
<dbReference type="NCBIfam" id="TIGR02436">
    <property type="entry name" value="four helix bundle protein"/>
    <property type="match status" value="1"/>
</dbReference>
<dbReference type="Proteomes" id="UP000236654">
    <property type="component" value="Unassembled WGS sequence"/>
</dbReference>
<dbReference type="Pfam" id="PF05635">
    <property type="entry name" value="23S_rRNA_IVP"/>
    <property type="match status" value="1"/>
</dbReference>
<proteinExistence type="predicted"/>
<dbReference type="InterPro" id="IPR036583">
    <property type="entry name" value="23S_rRNA_IVS_sf"/>
</dbReference>